<dbReference type="InterPro" id="IPR041657">
    <property type="entry name" value="HTH_17"/>
</dbReference>
<dbReference type="STRING" id="1801726.A3H02_00780"/>
<dbReference type="Pfam" id="PF12728">
    <property type="entry name" value="HTH_17"/>
    <property type="match status" value="1"/>
</dbReference>
<gene>
    <name evidence="2" type="ORF">A3H02_00780</name>
</gene>
<proteinExistence type="predicted"/>
<dbReference type="InterPro" id="IPR010093">
    <property type="entry name" value="SinI_DNA-bd"/>
</dbReference>
<dbReference type="GO" id="GO:0003677">
    <property type="term" value="F:DNA binding"/>
    <property type="evidence" value="ECO:0007669"/>
    <property type="project" value="InterPro"/>
</dbReference>
<reference evidence="2 3" key="1">
    <citation type="journal article" date="2016" name="Nat. Commun.">
        <title>Thousands of microbial genomes shed light on interconnected biogeochemical processes in an aquifer system.</title>
        <authorList>
            <person name="Anantharaman K."/>
            <person name="Brown C.T."/>
            <person name="Hug L.A."/>
            <person name="Sharon I."/>
            <person name="Castelle C.J."/>
            <person name="Probst A.J."/>
            <person name="Thomas B.C."/>
            <person name="Singh A."/>
            <person name="Wilkins M.J."/>
            <person name="Karaoz U."/>
            <person name="Brodie E.L."/>
            <person name="Williams K.H."/>
            <person name="Hubbard S.S."/>
            <person name="Banfield J.F."/>
        </authorList>
    </citation>
    <scope>NUCLEOTIDE SEQUENCE [LARGE SCALE GENOMIC DNA]</scope>
</reference>
<accession>A0A1G2F2B8</accession>
<dbReference type="Proteomes" id="UP000176787">
    <property type="component" value="Unassembled WGS sequence"/>
</dbReference>
<protein>
    <recommendedName>
        <fullName evidence="1">Helix-turn-helix domain-containing protein</fullName>
    </recommendedName>
</protein>
<dbReference type="EMBL" id="MHMS01000011">
    <property type="protein sequence ID" value="OGZ32226.1"/>
    <property type="molecule type" value="Genomic_DNA"/>
</dbReference>
<evidence type="ECO:0000313" key="2">
    <source>
        <dbReference type="EMBL" id="OGZ32226.1"/>
    </source>
</evidence>
<evidence type="ECO:0000259" key="1">
    <source>
        <dbReference type="Pfam" id="PF12728"/>
    </source>
</evidence>
<feature type="domain" description="Helix-turn-helix" evidence="1">
    <location>
        <begin position="14"/>
        <end position="55"/>
    </location>
</feature>
<dbReference type="NCBIfam" id="TIGR01764">
    <property type="entry name" value="excise"/>
    <property type="match status" value="1"/>
</dbReference>
<comment type="caution">
    <text evidence="2">The sequence shown here is derived from an EMBL/GenBank/DDBJ whole genome shotgun (WGS) entry which is preliminary data.</text>
</comment>
<name>A0A1G2F2B8_9BACT</name>
<evidence type="ECO:0000313" key="3">
    <source>
        <dbReference type="Proteomes" id="UP000176787"/>
    </source>
</evidence>
<sequence>MRLTKKSVKNKDFFSVSELAQLLGISRIAVFKRIKKGQIKAVKIGRFFAIPKEELKIILGVILGNKDKAIIDEAVKKIVKEYGETLRLLGRE</sequence>
<organism evidence="2 3">
    <name type="scientific">Candidatus Niyogibacteria bacterium RIFCSPLOWO2_12_FULL_41_13</name>
    <dbReference type="NCBI Taxonomy" id="1801726"/>
    <lineage>
        <taxon>Bacteria</taxon>
        <taxon>Candidatus Niyogiibacteriota</taxon>
    </lineage>
</organism>
<dbReference type="AlphaFoldDB" id="A0A1G2F2B8"/>